<protein>
    <recommendedName>
        <fullName evidence="2">Amidohydrolase-related domain-containing protein</fullName>
    </recommendedName>
</protein>
<dbReference type="GO" id="GO:0016787">
    <property type="term" value="F:hydrolase activity"/>
    <property type="evidence" value="ECO:0007669"/>
    <property type="project" value="InterPro"/>
</dbReference>
<proteinExistence type="predicted"/>
<dbReference type="GO" id="GO:0005737">
    <property type="term" value="C:cytoplasm"/>
    <property type="evidence" value="ECO:0007669"/>
    <property type="project" value="TreeGrafter"/>
</dbReference>
<dbReference type="GO" id="GO:0016831">
    <property type="term" value="F:carboxy-lyase activity"/>
    <property type="evidence" value="ECO:0007669"/>
    <property type="project" value="InterPro"/>
</dbReference>
<dbReference type="AlphaFoldDB" id="A0A9E7BZF5"/>
<dbReference type="PANTHER" id="PTHR21240:SF28">
    <property type="entry name" value="ISO-OROTATE DECARBOXYLASE (EUROFUNG)"/>
    <property type="match status" value="1"/>
</dbReference>
<dbReference type="PANTHER" id="PTHR21240">
    <property type="entry name" value="2-AMINO-3-CARBOXYLMUCONATE-6-SEMIALDEHYDE DECARBOXYLASE"/>
    <property type="match status" value="1"/>
</dbReference>
<keyword evidence="1" id="KW-0456">Lyase</keyword>
<dbReference type="Pfam" id="PF04909">
    <property type="entry name" value="Amidohydro_2"/>
    <property type="match status" value="1"/>
</dbReference>
<dbReference type="InterPro" id="IPR006680">
    <property type="entry name" value="Amidohydro-rel"/>
</dbReference>
<dbReference type="KEGG" id="sbae:DSM104329_01682"/>
<evidence type="ECO:0000256" key="1">
    <source>
        <dbReference type="ARBA" id="ARBA00023239"/>
    </source>
</evidence>
<keyword evidence="4" id="KW-1185">Reference proteome</keyword>
<dbReference type="Gene3D" id="3.20.20.140">
    <property type="entry name" value="Metal-dependent hydrolases"/>
    <property type="match status" value="1"/>
</dbReference>
<organism evidence="3 4">
    <name type="scientific">Capillimicrobium parvum</name>
    <dbReference type="NCBI Taxonomy" id="2884022"/>
    <lineage>
        <taxon>Bacteria</taxon>
        <taxon>Bacillati</taxon>
        <taxon>Actinomycetota</taxon>
        <taxon>Thermoleophilia</taxon>
        <taxon>Solirubrobacterales</taxon>
        <taxon>Capillimicrobiaceae</taxon>
        <taxon>Capillimicrobium</taxon>
    </lineage>
</organism>
<reference evidence="3" key="1">
    <citation type="journal article" date="2022" name="Int. J. Syst. Evol. Microbiol.">
        <title>Pseudomonas aegrilactucae sp. nov. and Pseudomonas morbosilactucae sp. nov., pathogens causing bacterial rot of lettuce in Japan.</title>
        <authorList>
            <person name="Sawada H."/>
            <person name="Fujikawa T."/>
            <person name="Satou M."/>
        </authorList>
    </citation>
    <scope>NUCLEOTIDE SEQUENCE</scope>
    <source>
        <strain evidence="3">0166_1</strain>
    </source>
</reference>
<dbReference type="RefSeq" id="WP_259314984.1">
    <property type="nucleotide sequence ID" value="NZ_CP087164.1"/>
</dbReference>
<name>A0A9E7BZF5_9ACTN</name>
<evidence type="ECO:0000313" key="4">
    <source>
        <dbReference type="Proteomes" id="UP001162834"/>
    </source>
</evidence>
<accession>A0A9E7BZF5</accession>
<feature type="domain" description="Amidohydrolase-related" evidence="2">
    <location>
        <begin position="14"/>
        <end position="351"/>
    </location>
</feature>
<dbReference type="GO" id="GO:0019748">
    <property type="term" value="P:secondary metabolic process"/>
    <property type="evidence" value="ECO:0007669"/>
    <property type="project" value="TreeGrafter"/>
</dbReference>
<dbReference type="SUPFAM" id="SSF51556">
    <property type="entry name" value="Metallo-dependent hydrolases"/>
    <property type="match status" value="1"/>
</dbReference>
<evidence type="ECO:0000259" key="2">
    <source>
        <dbReference type="Pfam" id="PF04909"/>
    </source>
</evidence>
<gene>
    <name evidence="3" type="ORF">DSM104329_01682</name>
</gene>
<dbReference type="InterPro" id="IPR032465">
    <property type="entry name" value="ACMSD"/>
</dbReference>
<dbReference type="InterPro" id="IPR032466">
    <property type="entry name" value="Metal_Hydrolase"/>
</dbReference>
<dbReference type="EMBL" id="CP087164">
    <property type="protein sequence ID" value="UGS35295.1"/>
    <property type="molecule type" value="Genomic_DNA"/>
</dbReference>
<sequence length="363" mass="40921">MNRVLVDADVHNTLATNDLLLPYLPQRWARHVERFGVRHPDSIGFFATRPRNFAARTDAWPPGGGVPGGDLAFMQEQLLDRWGVDAAILNPINQTTIGAQPGELSAVLSRALNDWTLAEWIDRDDRLFGAICVPCEDAALAADEVRRLGTHPRFVQVLVNVRTREPLGSRRTWPLLEAAAEMGLPLSIHVGGHGGNTITGTGWPSYYFEDHAGYPQAFQAQLISLVFEGAFERFPNLKVVLQEGGFAWLPWLMWRMDDAWRLLGDEVPHLRRAPSEVVREHLWFTTQPMEEPERPEFFAEVWEDLDMETHALFATDYPHWDFDAPDQALPRVLGAQARERILGTNARDLYPKLAPALAQVAAR</sequence>
<dbReference type="Proteomes" id="UP001162834">
    <property type="component" value="Chromosome"/>
</dbReference>
<evidence type="ECO:0000313" key="3">
    <source>
        <dbReference type="EMBL" id="UGS35295.1"/>
    </source>
</evidence>